<dbReference type="AlphaFoldDB" id="A0A7S8ED01"/>
<dbReference type="KEGG" id="pmet:G4Y79_10120"/>
<evidence type="ECO:0000256" key="2">
    <source>
        <dbReference type="SAM" id="SignalP"/>
    </source>
</evidence>
<keyword evidence="4" id="KW-1185">Reference proteome</keyword>
<keyword evidence="2" id="KW-0732">Signal</keyword>
<feature type="region of interest" description="Disordered" evidence="1">
    <location>
        <begin position="39"/>
        <end position="66"/>
    </location>
</feature>
<name>A0A7S8ED01_9CHLR</name>
<dbReference type="Proteomes" id="UP000594468">
    <property type="component" value="Chromosome"/>
</dbReference>
<dbReference type="RefSeq" id="WP_195172771.1">
    <property type="nucleotide sequence ID" value="NZ_CP062983.1"/>
</dbReference>
<evidence type="ECO:0000256" key="1">
    <source>
        <dbReference type="SAM" id="MobiDB-lite"/>
    </source>
</evidence>
<evidence type="ECO:0008006" key="5">
    <source>
        <dbReference type="Google" id="ProtNLM"/>
    </source>
</evidence>
<gene>
    <name evidence="3" type="ORF">G4Y79_10120</name>
</gene>
<dbReference type="EMBL" id="CP062983">
    <property type="protein sequence ID" value="QPC84708.1"/>
    <property type="molecule type" value="Genomic_DNA"/>
</dbReference>
<sequence>MSHIHHATHLKRRYGLFLLIVMLLIAACAPDDLDITPTVTNTPIPTPSLTPTPNPDADAEAETSAETGNTEIEAAIDTLIAALPNRLPAGAIEWRRDYSRGEDGISPLTNVQAGGSGVKVYYNEQTGGQMNLSFAFFDDAEAAKEHYEFIKGIRSVLDTGRTEDNFPQPNLFGSGLYGSIAIFQVANAFIEVNIELFSSTQGNPLVPLSRATINTFNAAMGLSEETS</sequence>
<reference evidence="3 4" key="1">
    <citation type="submission" date="2020-02" db="EMBL/GenBank/DDBJ databases">
        <authorList>
            <person name="Zheng R.K."/>
            <person name="Sun C.M."/>
        </authorList>
    </citation>
    <scope>NUCLEOTIDE SEQUENCE [LARGE SCALE GENOMIC DNA]</scope>
    <source>
        <strain evidence="4">rifampicinis</strain>
    </source>
</reference>
<organism evidence="3 4">
    <name type="scientific">Phototrophicus methaneseepsis</name>
    <dbReference type="NCBI Taxonomy" id="2710758"/>
    <lineage>
        <taxon>Bacteria</taxon>
        <taxon>Bacillati</taxon>
        <taxon>Chloroflexota</taxon>
        <taxon>Candidatus Thermofontia</taxon>
        <taxon>Phototrophicales</taxon>
        <taxon>Phototrophicaceae</taxon>
        <taxon>Phototrophicus</taxon>
    </lineage>
</organism>
<feature type="signal peptide" evidence="2">
    <location>
        <begin position="1"/>
        <end position="29"/>
    </location>
</feature>
<evidence type="ECO:0000313" key="3">
    <source>
        <dbReference type="EMBL" id="QPC84708.1"/>
    </source>
</evidence>
<feature type="compositionally biased region" description="Pro residues" evidence="1">
    <location>
        <begin position="44"/>
        <end position="54"/>
    </location>
</feature>
<evidence type="ECO:0000313" key="4">
    <source>
        <dbReference type="Proteomes" id="UP000594468"/>
    </source>
</evidence>
<proteinExistence type="predicted"/>
<protein>
    <recommendedName>
        <fullName evidence="5">Lipoprotein</fullName>
    </recommendedName>
</protein>
<accession>A0A7S8ED01</accession>
<feature type="chain" id="PRO_5032639828" description="Lipoprotein" evidence="2">
    <location>
        <begin position="30"/>
        <end position="227"/>
    </location>
</feature>